<accession>M6CTA3</accession>
<protein>
    <submittedName>
        <fullName evidence="1">Uncharacterized protein</fullName>
    </submittedName>
</protein>
<evidence type="ECO:0000313" key="2">
    <source>
        <dbReference type="Proteomes" id="UP000011988"/>
    </source>
</evidence>
<dbReference type="EMBL" id="ANIK01000092">
    <property type="protein sequence ID" value="EMJ92138.1"/>
    <property type="molecule type" value="Genomic_DNA"/>
</dbReference>
<proteinExistence type="predicted"/>
<reference evidence="1 2" key="1">
    <citation type="submission" date="2013-01" db="EMBL/GenBank/DDBJ databases">
        <authorList>
            <person name="Harkins D.M."/>
            <person name="Durkin A.S."/>
            <person name="Brinkac L.M."/>
            <person name="Haft D.H."/>
            <person name="Selengut J.D."/>
            <person name="Sanka R."/>
            <person name="DePew J."/>
            <person name="Purushe J."/>
            <person name="Galloway R.L."/>
            <person name="Vinetz J.M."/>
            <person name="Sutton G.G."/>
            <person name="Nierman W.C."/>
            <person name="Fouts D.E."/>
        </authorList>
    </citation>
    <scope>NUCLEOTIDE SEQUENCE [LARGE SCALE GENOMIC DNA]</scope>
    <source>
        <strain evidence="1 2">79601</strain>
    </source>
</reference>
<organism evidence="1 2">
    <name type="scientific">Leptospira alstonii serovar Sichuan str. 79601</name>
    <dbReference type="NCBI Taxonomy" id="1218565"/>
    <lineage>
        <taxon>Bacteria</taxon>
        <taxon>Pseudomonadati</taxon>
        <taxon>Spirochaetota</taxon>
        <taxon>Spirochaetia</taxon>
        <taxon>Leptospirales</taxon>
        <taxon>Leptospiraceae</taxon>
        <taxon>Leptospira</taxon>
    </lineage>
</organism>
<evidence type="ECO:0000313" key="1">
    <source>
        <dbReference type="EMBL" id="EMJ92138.1"/>
    </source>
</evidence>
<comment type="caution">
    <text evidence="1">The sequence shown here is derived from an EMBL/GenBank/DDBJ whole genome shotgun (WGS) entry which is preliminary data.</text>
</comment>
<dbReference type="AlphaFoldDB" id="M6CTA3"/>
<dbReference type="Proteomes" id="UP000011988">
    <property type="component" value="Unassembled WGS sequence"/>
</dbReference>
<gene>
    <name evidence="1" type="ORF">LEP1GSC194_1638</name>
</gene>
<sequence length="42" mass="5027">MNLLAKENSTFTRNYIIKYQNSAFKRGFVSKFMLLYYIGINQ</sequence>
<name>M6CTA3_9LEPT</name>